<proteinExistence type="predicted"/>
<organism evidence="1 2">
    <name type="scientific">Hyella patelloides LEGE 07179</name>
    <dbReference type="NCBI Taxonomy" id="945734"/>
    <lineage>
        <taxon>Bacteria</taxon>
        <taxon>Bacillati</taxon>
        <taxon>Cyanobacteriota</taxon>
        <taxon>Cyanophyceae</taxon>
        <taxon>Pleurocapsales</taxon>
        <taxon>Hyellaceae</taxon>
        <taxon>Hyella</taxon>
    </lineage>
</organism>
<name>A0A563VQC2_9CYAN</name>
<protein>
    <submittedName>
        <fullName evidence="1">Uncharacterized protein</fullName>
    </submittedName>
</protein>
<keyword evidence="2" id="KW-1185">Reference proteome</keyword>
<gene>
    <name evidence="1" type="ORF">H1P_210043</name>
</gene>
<dbReference type="Proteomes" id="UP000320055">
    <property type="component" value="Unassembled WGS sequence"/>
</dbReference>
<reference evidence="1 2" key="1">
    <citation type="submission" date="2019-01" db="EMBL/GenBank/DDBJ databases">
        <authorList>
            <person name="Brito A."/>
        </authorList>
    </citation>
    <scope>NUCLEOTIDE SEQUENCE [LARGE SCALE GENOMIC DNA]</scope>
    <source>
        <strain evidence="1">1</strain>
    </source>
</reference>
<accession>A0A563VQC2</accession>
<sequence length="38" mass="4574">MVKCDTEIMIFIKKILRIAYNILPKHQHHEKIAIEIKN</sequence>
<evidence type="ECO:0000313" key="1">
    <source>
        <dbReference type="EMBL" id="VEP13662.1"/>
    </source>
</evidence>
<dbReference type="EMBL" id="CAACVJ010000124">
    <property type="protein sequence ID" value="VEP13662.1"/>
    <property type="molecule type" value="Genomic_DNA"/>
</dbReference>
<evidence type="ECO:0000313" key="2">
    <source>
        <dbReference type="Proteomes" id="UP000320055"/>
    </source>
</evidence>
<dbReference type="AlphaFoldDB" id="A0A563VQC2"/>